<dbReference type="GO" id="GO:0003723">
    <property type="term" value="F:RNA binding"/>
    <property type="evidence" value="ECO:0007669"/>
    <property type="project" value="InterPro"/>
</dbReference>
<dbReference type="GO" id="GO:1990904">
    <property type="term" value="C:ribonucleoprotein complex"/>
    <property type="evidence" value="ECO:0007669"/>
    <property type="project" value="UniProtKB-KW"/>
</dbReference>
<dbReference type="GO" id="GO:0005840">
    <property type="term" value="C:ribosome"/>
    <property type="evidence" value="ECO:0007669"/>
    <property type="project" value="UniProtKB-KW"/>
</dbReference>
<evidence type="ECO:0000256" key="2">
    <source>
        <dbReference type="ARBA" id="ARBA00022980"/>
    </source>
</evidence>
<sequence length="1313" mass="148593">MDKESLFSLEVVVEKLYIPHTTCRFPSVVFRLLDFPNVLIEHVEDDLARNIKFKISRDPYYKVPDQFAELKDKHGNFMIRKGKSCLFKVTPETLKIHLTNTPLYIMVVDSFEKVPKLVGNSTLPMDDIMNQIVDDIKLHGNTVPSVHGDKGLFKIYSLMGKDIGYMVLGFRLLSLGPGLIPHIPDSAIAKPQSNIITVKPTTETEIKSARAAFVKETQQSLIDTHEMGSMTEPEKQDVMLQTIDMIDKEIHVAISEPKVASKPKERREFQTMSTQTQKSRIKNKQRSKASNALNIDMESDEDGDGIIINNIVQPPALFYNSENEPKVKIHRQYLYDDDESSVYSDELKLEDLSDNEKEQVDKPHVAPPPKTNQFTNAGQKPMVMQNVNQPGINILQDYARRMPNGPIFPILTALLKELSSLQDPQFVQQTVQQVQAATQHRRDPPVRRMDVEKKQMQPEKEITSGPKPQLVTKVIRPQTTKENIQPNESKLEKQKSNLSRKESNDVANKKSRGWLRKAPETSVKKSKLSYGLTNTQRLRLAKTNPEWLKNIEKEEAELRAAKEKPTLKPSIEEDFPTADMSDTLTEVRRLAQKNLNADDTLAQSDLSTMRSTRKPKKTRKFSPRRKSSKSPSHRESRRSEKSKREKPSGSSPHADDEGSGSDDDPPSMPSQKSIEVRIPSVQFQYESDYTVNESDNPKEEKQQNKFPGFADHNASLPESIDGNVNDSLNDKEEDLDSPLESTRNEKPFENLKKAGSGLRSTDDLDTGTQFQSTEEPELQQLMSSGEEISDVLSSNPTDQSKSPGSYHMESPTPKFTVLNPKSSLQSPIPALRRSQAKLDRSVPLSPSRTPRSPSPGLTNSSKFPTPRPRKLARERRMDFKQESIHTESVSSYFPSDGEGGGCQGCSTSISPGYSLYQYTQIQSRNYSFVNKVGSDQLWGGVTSVSAAGRKRGRTKSVKRRINLNIGQKIGYGKKGMQLPGLNTWVLTKSNERIKAGSQTDEQYEITLDSIRDFRGSTKKSRLKRKYPNPLNRGYNSSLLNGTSLGMPAPVRDETFEGFDSVLIEGKKVTNITATEGKVFASRALVAVGNGNGLAGFAVAKAKHPEARDKAGQRLMFVERYKGHTIHHNTHAEVHCTKLFAKRTYDGHGVVAHKVIKDLCRLSGIKDIYIKLEGNTKNRITMTTAFFNAMTHQETHQELANRTNMHVVEFSEERNNVPVVLASPEDGKVQEKYYGSERDVYDLDTLYTKGKLHWTRPQMRPVWERLRFTSYQRRMAKEFRRRGQHEAQKVRRLCGLEPSKEERMRRDEVPKKEE</sequence>
<feature type="compositionally biased region" description="Polar residues" evidence="4">
    <location>
        <begin position="593"/>
        <end position="606"/>
    </location>
</feature>
<feature type="compositionally biased region" description="Polar residues" evidence="4">
    <location>
        <begin position="791"/>
        <end position="803"/>
    </location>
</feature>
<feature type="region of interest" description="Disordered" evidence="4">
    <location>
        <begin position="258"/>
        <end position="289"/>
    </location>
</feature>
<dbReference type="EMBL" id="JH817053">
    <property type="protein sequence ID" value="EKC21487.1"/>
    <property type="molecule type" value="Genomic_DNA"/>
</dbReference>
<keyword evidence="3" id="KW-0687">Ribonucleoprotein</keyword>
<dbReference type="InterPro" id="IPR020568">
    <property type="entry name" value="Ribosomal_Su5_D2-typ_SF"/>
</dbReference>
<feature type="compositionally biased region" description="Polar residues" evidence="4">
    <location>
        <begin position="477"/>
        <end position="488"/>
    </location>
</feature>
<evidence type="ECO:0000259" key="6">
    <source>
        <dbReference type="Pfam" id="PF03719"/>
    </source>
</evidence>
<dbReference type="GO" id="GO:0032467">
    <property type="term" value="P:positive regulation of cytokinesis"/>
    <property type="evidence" value="ECO:0007669"/>
    <property type="project" value="TreeGrafter"/>
</dbReference>
<reference evidence="8" key="1">
    <citation type="journal article" date="2012" name="Nature">
        <title>The oyster genome reveals stress adaptation and complexity of shell formation.</title>
        <authorList>
            <person name="Zhang G."/>
            <person name="Fang X."/>
            <person name="Guo X."/>
            <person name="Li L."/>
            <person name="Luo R."/>
            <person name="Xu F."/>
            <person name="Yang P."/>
            <person name="Zhang L."/>
            <person name="Wang X."/>
            <person name="Qi H."/>
            <person name="Xiong Z."/>
            <person name="Que H."/>
            <person name="Xie Y."/>
            <person name="Holland P.W."/>
            <person name="Paps J."/>
            <person name="Zhu Y."/>
            <person name="Wu F."/>
            <person name="Chen Y."/>
            <person name="Wang J."/>
            <person name="Peng C."/>
            <person name="Meng J."/>
            <person name="Yang L."/>
            <person name="Liu J."/>
            <person name="Wen B."/>
            <person name="Zhang N."/>
            <person name="Huang Z."/>
            <person name="Zhu Q."/>
            <person name="Feng Y."/>
            <person name="Mount A."/>
            <person name="Hedgecock D."/>
            <person name="Xu Z."/>
            <person name="Liu Y."/>
            <person name="Domazet-Loso T."/>
            <person name="Du Y."/>
            <person name="Sun X."/>
            <person name="Zhang S."/>
            <person name="Liu B."/>
            <person name="Cheng P."/>
            <person name="Jiang X."/>
            <person name="Li J."/>
            <person name="Fan D."/>
            <person name="Wang W."/>
            <person name="Fu W."/>
            <person name="Wang T."/>
            <person name="Wang B."/>
            <person name="Zhang J."/>
            <person name="Peng Z."/>
            <person name="Li Y."/>
            <person name="Li N."/>
            <person name="Wang J."/>
            <person name="Chen M."/>
            <person name="He Y."/>
            <person name="Tan F."/>
            <person name="Song X."/>
            <person name="Zheng Q."/>
            <person name="Huang R."/>
            <person name="Yang H."/>
            <person name="Du X."/>
            <person name="Chen L."/>
            <person name="Yang M."/>
            <person name="Gaffney P.M."/>
            <person name="Wang S."/>
            <person name="Luo L."/>
            <person name="She Z."/>
            <person name="Ming Y."/>
            <person name="Huang W."/>
            <person name="Zhang S."/>
            <person name="Huang B."/>
            <person name="Zhang Y."/>
            <person name="Qu T."/>
            <person name="Ni P."/>
            <person name="Miao G."/>
            <person name="Wang J."/>
            <person name="Wang Q."/>
            <person name="Steinberg C.E."/>
            <person name="Wang H."/>
            <person name="Li N."/>
            <person name="Qian L."/>
            <person name="Zhang G."/>
            <person name="Li Y."/>
            <person name="Yang H."/>
            <person name="Liu X."/>
            <person name="Wang J."/>
            <person name="Yin Y."/>
            <person name="Wang J."/>
        </authorList>
    </citation>
    <scope>NUCLEOTIDE SEQUENCE [LARGE SCALE GENOMIC DNA]</scope>
    <source>
        <strain evidence="8">05x7-T-G4-1.051#20</strain>
    </source>
</reference>
<feature type="region of interest" description="Disordered" evidence="4">
    <location>
        <begin position="353"/>
        <end position="376"/>
    </location>
</feature>
<dbReference type="Pfam" id="PF03719">
    <property type="entry name" value="Ribosomal_S5_C"/>
    <property type="match status" value="1"/>
</dbReference>
<dbReference type="Gene3D" id="3.30.230.10">
    <property type="match status" value="1"/>
</dbReference>
<evidence type="ECO:0000256" key="1">
    <source>
        <dbReference type="ARBA" id="ARBA00008945"/>
    </source>
</evidence>
<organism evidence="8">
    <name type="scientific">Magallana gigas</name>
    <name type="common">Pacific oyster</name>
    <name type="synonym">Crassostrea gigas</name>
    <dbReference type="NCBI Taxonomy" id="29159"/>
    <lineage>
        <taxon>Eukaryota</taxon>
        <taxon>Metazoa</taxon>
        <taxon>Spiralia</taxon>
        <taxon>Lophotrochozoa</taxon>
        <taxon>Mollusca</taxon>
        <taxon>Bivalvia</taxon>
        <taxon>Autobranchia</taxon>
        <taxon>Pteriomorphia</taxon>
        <taxon>Ostreida</taxon>
        <taxon>Ostreoidea</taxon>
        <taxon>Ostreidae</taxon>
        <taxon>Magallana</taxon>
    </lineage>
</organism>
<feature type="compositionally biased region" description="Basic and acidic residues" evidence="4">
    <location>
        <begin position="440"/>
        <end position="462"/>
    </location>
</feature>
<dbReference type="GO" id="GO:0005813">
    <property type="term" value="C:centrosome"/>
    <property type="evidence" value="ECO:0007669"/>
    <property type="project" value="TreeGrafter"/>
</dbReference>
<dbReference type="GO" id="GO:0030496">
    <property type="term" value="C:midbody"/>
    <property type="evidence" value="ECO:0007669"/>
    <property type="project" value="TreeGrafter"/>
</dbReference>
<dbReference type="GO" id="GO:0051256">
    <property type="term" value="P:mitotic spindle midzone assembly"/>
    <property type="evidence" value="ECO:0007669"/>
    <property type="project" value="TreeGrafter"/>
</dbReference>
<gene>
    <name evidence="8" type="ORF">CGI_10003840</name>
</gene>
<evidence type="ECO:0000259" key="5">
    <source>
        <dbReference type="Pfam" id="PF00333"/>
    </source>
</evidence>
<feature type="domain" description="Small ribosomal subunit protein uS5m N-terminal" evidence="7">
    <location>
        <begin position="927"/>
        <end position="1047"/>
    </location>
</feature>
<dbReference type="PANTHER" id="PTHR21831:SF2">
    <property type="entry name" value="MICROTUBULE-ASSOCIATED PROTEIN 10"/>
    <property type="match status" value="1"/>
</dbReference>
<comment type="similarity">
    <text evidence="1">Belongs to the universal ribosomal protein uS5 family.</text>
</comment>
<dbReference type="InterPro" id="IPR014721">
    <property type="entry name" value="Ribsml_uS5_D2-typ_fold_subgr"/>
</dbReference>
<dbReference type="InterPro" id="IPR005324">
    <property type="entry name" value="Ribosomal_uS5_C"/>
</dbReference>
<dbReference type="Gene3D" id="3.30.160.20">
    <property type="match status" value="1"/>
</dbReference>
<keyword evidence="2 8" id="KW-0689">Ribosomal protein</keyword>
<feature type="domain" description="S5 DRBM" evidence="5">
    <location>
        <begin position="1062"/>
        <end position="1111"/>
    </location>
</feature>
<dbReference type="Pfam" id="PF14924">
    <property type="entry name" value="MAP10_N"/>
    <property type="match status" value="1"/>
</dbReference>
<feature type="region of interest" description="Disordered" evidence="4">
    <location>
        <begin position="559"/>
        <end position="872"/>
    </location>
</feature>
<dbReference type="Pfam" id="PF00333">
    <property type="entry name" value="Ribosomal_S5"/>
    <property type="match status" value="1"/>
</dbReference>
<feature type="region of interest" description="Disordered" evidence="4">
    <location>
        <begin position="436"/>
        <end position="522"/>
    </location>
</feature>
<dbReference type="SUPFAM" id="SSF54211">
    <property type="entry name" value="Ribosomal protein S5 domain 2-like"/>
    <property type="match status" value="1"/>
</dbReference>
<dbReference type="GO" id="GO:0097431">
    <property type="term" value="C:mitotic spindle pole"/>
    <property type="evidence" value="ECO:0007669"/>
    <property type="project" value="TreeGrafter"/>
</dbReference>
<feature type="compositionally biased region" description="Basic and acidic residues" evidence="4">
    <location>
        <begin position="353"/>
        <end position="364"/>
    </location>
</feature>
<dbReference type="GO" id="GO:1990023">
    <property type="term" value="C:mitotic spindle midzone"/>
    <property type="evidence" value="ECO:0007669"/>
    <property type="project" value="TreeGrafter"/>
</dbReference>
<feature type="compositionally biased region" description="Polar residues" evidence="4">
    <location>
        <begin position="681"/>
        <end position="694"/>
    </location>
</feature>
<dbReference type="SUPFAM" id="SSF54768">
    <property type="entry name" value="dsRNA-binding domain-like"/>
    <property type="match status" value="1"/>
</dbReference>
<dbReference type="InterPro" id="IPR048584">
    <property type="entry name" value="Ribosomal_uS5m_N"/>
</dbReference>
<feature type="compositionally biased region" description="Basic and acidic residues" evidence="4">
    <location>
        <begin position="742"/>
        <end position="752"/>
    </location>
</feature>
<feature type="compositionally biased region" description="Basic and acidic residues" evidence="4">
    <location>
        <begin position="1297"/>
        <end position="1313"/>
    </location>
</feature>
<evidence type="ECO:0000256" key="4">
    <source>
        <dbReference type="SAM" id="MobiDB-lite"/>
    </source>
</evidence>
<evidence type="ECO:0000313" key="8">
    <source>
        <dbReference type="EMBL" id="EKC21487.1"/>
    </source>
</evidence>
<dbReference type="InParanoid" id="K1PCF3"/>
<dbReference type="Pfam" id="PF21251">
    <property type="entry name" value="Ribosomal_uS5m_N"/>
    <property type="match status" value="1"/>
</dbReference>
<feature type="domain" description="Small ribosomal subunit protein uS5 C-terminal" evidence="6">
    <location>
        <begin position="1134"/>
        <end position="1201"/>
    </location>
</feature>
<dbReference type="GO" id="GO:0006412">
    <property type="term" value="P:translation"/>
    <property type="evidence" value="ECO:0007669"/>
    <property type="project" value="InterPro"/>
</dbReference>
<dbReference type="PANTHER" id="PTHR21831">
    <property type="entry name" value="MICROTUBULE-ASSOCIATED PROTEIN 10"/>
    <property type="match status" value="1"/>
</dbReference>
<dbReference type="GO" id="GO:0008017">
    <property type="term" value="F:microtubule binding"/>
    <property type="evidence" value="ECO:0007669"/>
    <property type="project" value="InterPro"/>
</dbReference>
<evidence type="ECO:0000256" key="3">
    <source>
        <dbReference type="ARBA" id="ARBA00023274"/>
    </source>
</evidence>
<dbReference type="GO" id="GO:0031122">
    <property type="term" value="P:cytoplasmic microtubule organization"/>
    <property type="evidence" value="ECO:0007669"/>
    <property type="project" value="TreeGrafter"/>
</dbReference>
<feature type="compositionally biased region" description="Basic and acidic residues" evidence="4">
    <location>
        <begin position="632"/>
        <end position="647"/>
    </location>
</feature>
<dbReference type="InterPro" id="IPR013810">
    <property type="entry name" value="Ribosomal_uS5_N"/>
</dbReference>
<feature type="compositionally biased region" description="Basic and acidic residues" evidence="4">
    <location>
        <begin position="489"/>
        <end position="508"/>
    </location>
</feature>
<dbReference type="InterPro" id="IPR039302">
    <property type="entry name" value="MAP10"/>
</dbReference>
<feature type="compositionally biased region" description="Basic residues" evidence="4">
    <location>
        <begin position="611"/>
        <end position="628"/>
    </location>
</feature>
<dbReference type="GO" id="GO:0005881">
    <property type="term" value="C:cytoplasmic microtubule"/>
    <property type="evidence" value="ECO:0007669"/>
    <property type="project" value="TreeGrafter"/>
</dbReference>
<feature type="region of interest" description="Disordered" evidence="4">
    <location>
        <begin position="1278"/>
        <end position="1313"/>
    </location>
</feature>
<name>K1PCF3_MAGGI</name>
<dbReference type="HOGENOM" id="CLU_260535_0_0_1"/>
<evidence type="ECO:0000259" key="7">
    <source>
        <dbReference type="Pfam" id="PF21251"/>
    </source>
</evidence>
<dbReference type="GO" id="GO:0003735">
    <property type="term" value="F:structural constituent of ribosome"/>
    <property type="evidence" value="ECO:0007669"/>
    <property type="project" value="InterPro"/>
</dbReference>
<proteinExistence type="inferred from homology"/>
<accession>K1PCF3</accession>
<protein>
    <submittedName>
        <fullName evidence="8">28S ribosomal protein S5, mitochondrial</fullName>
    </submittedName>
</protein>
<dbReference type="FunFam" id="3.30.230.10:FF:000002">
    <property type="entry name" value="30S ribosomal protein S5"/>
    <property type="match status" value="1"/>
</dbReference>
<feature type="compositionally biased region" description="Low complexity" evidence="4">
    <location>
        <begin position="841"/>
        <end position="855"/>
    </location>
</feature>